<feature type="transmembrane region" description="Helical" evidence="1">
    <location>
        <begin position="41"/>
        <end position="64"/>
    </location>
</feature>
<evidence type="ECO:0000313" key="3">
    <source>
        <dbReference type="WBParaSite" id="GPLIN_000778100"/>
    </source>
</evidence>
<evidence type="ECO:0000313" key="2">
    <source>
        <dbReference type="Proteomes" id="UP000050741"/>
    </source>
</evidence>
<feature type="transmembrane region" description="Helical" evidence="1">
    <location>
        <begin position="76"/>
        <end position="95"/>
    </location>
</feature>
<dbReference type="Proteomes" id="UP000050741">
    <property type="component" value="Unassembled WGS sequence"/>
</dbReference>
<evidence type="ECO:0000256" key="1">
    <source>
        <dbReference type="SAM" id="Phobius"/>
    </source>
</evidence>
<organism evidence="2 3">
    <name type="scientific">Globodera pallida</name>
    <name type="common">Potato cyst nematode worm</name>
    <name type="synonym">Heterodera pallida</name>
    <dbReference type="NCBI Taxonomy" id="36090"/>
    <lineage>
        <taxon>Eukaryota</taxon>
        <taxon>Metazoa</taxon>
        <taxon>Ecdysozoa</taxon>
        <taxon>Nematoda</taxon>
        <taxon>Chromadorea</taxon>
        <taxon>Rhabditida</taxon>
        <taxon>Tylenchina</taxon>
        <taxon>Tylenchomorpha</taxon>
        <taxon>Tylenchoidea</taxon>
        <taxon>Heteroderidae</taxon>
        <taxon>Heteroderinae</taxon>
        <taxon>Globodera</taxon>
    </lineage>
</organism>
<feature type="transmembrane region" description="Helical" evidence="1">
    <location>
        <begin position="107"/>
        <end position="128"/>
    </location>
</feature>
<dbReference type="PANTHER" id="PTHR47518">
    <property type="entry name" value="SERPENTINE RECEPTOR CLASS EPSILON-13-RELATED"/>
    <property type="match status" value="1"/>
</dbReference>
<feature type="transmembrane region" description="Helical" evidence="1">
    <location>
        <begin position="157"/>
        <end position="184"/>
    </location>
</feature>
<reference evidence="2" key="2">
    <citation type="submission" date="2014-05" db="EMBL/GenBank/DDBJ databases">
        <title>The genome and life-stage specific transcriptomes of Globodera pallida elucidate key aspects of plant parasitism by a cyst nematode.</title>
        <authorList>
            <person name="Cotton J.A."/>
            <person name="Lilley C.J."/>
            <person name="Jones L.M."/>
            <person name="Kikuchi T."/>
            <person name="Reid A.J."/>
            <person name="Thorpe P."/>
            <person name="Tsai I.J."/>
            <person name="Beasley H."/>
            <person name="Blok V."/>
            <person name="Cock P.J.A."/>
            <person name="Van den Akker S.E."/>
            <person name="Holroyd N."/>
            <person name="Hunt M."/>
            <person name="Mantelin S."/>
            <person name="Naghra H."/>
            <person name="Pain A."/>
            <person name="Palomares-Rius J.E."/>
            <person name="Zarowiecki M."/>
            <person name="Berriman M."/>
            <person name="Jones J.T."/>
            <person name="Urwin P.E."/>
        </authorList>
    </citation>
    <scope>NUCLEOTIDE SEQUENCE [LARGE SCALE GENOMIC DNA]</scope>
    <source>
        <strain evidence="2">Lindley</strain>
    </source>
</reference>
<accession>A0A183C4I7</accession>
<name>A0A183C4I7_GLOPA</name>
<protein>
    <submittedName>
        <fullName evidence="3">G_PROTEIN_RECEP_F1_2 domain-containing protein</fullName>
    </submittedName>
</protein>
<feature type="transmembrane region" description="Helical" evidence="1">
    <location>
        <begin position="196"/>
        <end position="216"/>
    </location>
</feature>
<reference evidence="3" key="3">
    <citation type="submission" date="2016-06" db="UniProtKB">
        <authorList>
            <consortium name="WormBaseParasite"/>
        </authorList>
    </citation>
    <scope>IDENTIFICATION</scope>
</reference>
<dbReference type="InterPro" id="IPR052854">
    <property type="entry name" value="Serpentine_rcpt_epsilon"/>
</dbReference>
<dbReference type="PANTHER" id="PTHR47518:SF9">
    <property type="entry name" value="SERPENTINE RECEPTOR, CLASS T"/>
    <property type="match status" value="1"/>
</dbReference>
<keyword evidence="1" id="KW-0812">Transmembrane</keyword>
<keyword evidence="2" id="KW-1185">Reference proteome</keyword>
<dbReference type="WBParaSite" id="GPLIN_000778100">
    <property type="protein sequence ID" value="GPLIN_000778100"/>
    <property type="gene ID" value="GPLIN_000778100"/>
</dbReference>
<keyword evidence="1" id="KW-1133">Transmembrane helix</keyword>
<proteinExistence type="predicted"/>
<reference evidence="2" key="1">
    <citation type="submission" date="2013-12" db="EMBL/GenBank/DDBJ databases">
        <authorList>
            <person name="Aslett M."/>
        </authorList>
    </citation>
    <scope>NUCLEOTIDE SEQUENCE [LARGE SCALE GENOMIC DNA]</scope>
    <source>
        <strain evidence="2">Lindley</strain>
    </source>
</reference>
<keyword evidence="1" id="KW-0472">Membrane</keyword>
<dbReference type="AlphaFoldDB" id="A0A183C4I7"/>
<sequence length="339" mass="39357">MHESLSIEYRLEKSLGLFILIPQYISINQLYNAEFVALVQVFHDVCININTLITMAITMEFFVYSKWPNPKRSTTILLSSINTFCPWITTIVLYWMEKREIVKTVPLFAALEVFNLLSWAIFLGLYFYNRKRYKTMHASSLDEKYQVTVKIRVLRTFLFLSVLTTVRNFLTMTLLIVIITYVVPECLYYVHLYCNHAFDITVAIYSVLFIVPLLLTHNEFKKQFMKIVGPSVVPTISVSFDRQNQIRNALGENLNVPNTAHTYYRQLARSWSQRPVPVGQTSSKQALKKPNVFPWNSQSADQNRRNLDYKRKSVVNLEIPLTSSSLRRNSHSPTTAAIC</sequence>